<evidence type="ECO:0000256" key="1">
    <source>
        <dbReference type="ARBA" id="ARBA00006196"/>
    </source>
</evidence>
<evidence type="ECO:0000256" key="2">
    <source>
        <dbReference type="ARBA" id="ARBA00023157"/>
    </source>
</evidence>
<dbReference type="AlphaFoldDB" id="A0A7D9EQ68"/>
<dbReference type="GO" id="GO:0005758">
    <property type="term" value="C:mitochondrial intermembrane space"/>
    <property type="evidence" value="ECO:0007669"/>
    <property type="project" value="TreeGrafter"/>
</dbReference>
<accession>A0A7D9EQ68</accession>
<keyword evidence="2" id="KW-1015">Disulfide bond</keyword>
<proteinExistence type="inferred from homology"/>
<gene>
    <name evidence="4" type="ORF">PACLA_8A070147</name>
</gene>
<reference evidence="4" key="1">
    <citation type="submission" date="2020-04" db="EMBL/GenBank/DDBJ databases">
        <authorList>
            <person name="Alioto T."/>
            <person name="Alioto T."/>
            <person name="Gomez Garrido J."/>
        </authorList>
    </citation>
    <scope>NUCLEOTIDE SEQUENCE</scope>
    <source>
        <strain evidence="4">A484AB</strain>
    </source>
</reference>
<comment type="similarity">
    <text evidence="1">Belongs to the TRIAP1/MDM35 family.</text>
</comment>
<dbReference type="PROSITE" id="PS51808">
    <property type="entry name" value="CHCH"/>
    <property type="match status" value="1"/>
</dbReference>
<dbReference type="Proteomes" id="UP001152795">
    <property type="component" value="Unassembled WGS sequence"/>
</dbReference>
<evidence type="ECO:0000313" key="4">
    <source>
        <dbReference type="EMBL" id="CAB4014468.1"/>
    </source>
</evidence>
<sequence>MNSISEECNDLKKSYDACFNSWYTEKFLQGETSSEPCRELFESYRACVLKALKDKNISVEEVEKDVLGTHNEKKAPDAHATES</sequence>
<dbReference type="OrthoDB" id="19091at2759"/>
<comment type="caution">
    <text evidence="4">The sequence shown here is derived from an EMBL/GenBank/DDBJ whole genome shotgun (WGS) entry which is preliminary data.</text>
</comment>
<dbReference type="EMBL" id="CACRXK020008315">
    <property type="protein sequence ID" value="CAB4014468.1"/>
    <property type="molecule type" value="Genomic_DNA"/>
</dbReference>
<dbReference type="Pfam" id="PF05254">
    <property type="entry name" value="UPF0203"/>
    <property type="match status" value="1"/>
</dbReference>
<comment type="catalytic activity">
    <reaction evidence="3">
        <text>a 1,2-diacyl-sn-glycero-3-phosphate(in) = a 1,2-diacyl-sn-glycero-3-phosphate(out)</text>
        <dbReference type="Rhea" id="RHEA:36435"/>
        <dbReference type="ChEBI" id="CHEBI:58608"/>
    </reaction>
</comment>
<evidence type="ECO:0000256" key="3">
    <source>
        <dbReference type="ARBA" id="ARBA00023706"/>
    </source>
</evidence>
<organism evidence="4 5">
    <name type="scientific">Paramuricea clavata</name>
    <name type="common">Red gorgonian</name>
    <name type="synonym">Violescent sea-whip</name>
    <dbReference type="NCBI Taxonomy" id="317549"/>
    <lineage>
        <taxon>Eukaryota</taxon>
        <taxon>Metazoa</taxon>
        <taxon>Cnidaria</taxon>
        <taxon>Anthozoa</taxon>
        <taxon>Octocorallia</taxon>
        <taxon>Malacalcyonacea</taxon>
        <taxon>Plexauridae</taxon>
        <taxon>Paramuricea</taxon>
    </lineage>
</organism>
<protein>
    <submittedName>
        <fullName evidence="4">TP53-regulated inhibitor of apoptosis 1-like</fullName>
    </submittedName>
</protein>
<dbReference type="PANTHER" id="PTHR46403:SF1">
    <property type="entry name" value="TP53-REGULATED INHIBITOR OF APOPTOSIS 1"/>
    <property type="match status" value="1"/>
</dbReference>
<dbReference type="GO" id="GO:0005634">
    <property type="term" value="C:nucleus"/>
    <property type="evidence" value="ECO:0007669"/>
    <property type="project" value="TreeGrafter"/>
</dbReference>
<dbReference type="PANTHER" id="PTHR46403">
    <property type="entry name" value="TP53-REGULATED INHIBITOR OF APOPTOSIS 1"/>
    <property type="match status" value="1"/>
</dbReference>
<dbReference type="GO" id="GO:1990050">
    <property type="term" value="F:phosphatidic acid transfer activity"/>
    <property type="evidence" value="ECO:0007669"/>
    <property type="project" value="TreeGrafter"/>
</dbReference>
<dbReference type="InterPro" id="IPR007918">
    <property type="entry name" value="MDM35_apoptosis"/>
</dbReference>
<dbReference type="GO" id="GO:0045332">
    <property type="term" value="P:phospholipid translocation"/>
    <property type="evidence" value="ECO:0007669"/>
    <property type="project" value="TreeGrafter"/>
</dbReference>
<evidence type="ECO:0000313" key="5">
    <source>
        <dbReference type="Proteomes" id="UP001152795"/>
    </source>
</evidence>
<dbReference type="GO" id="GO:0005829">
    <property type="term" value="C:cytosol"/>
    <property type="evidence" value="ECO:0007669"/>
    <property type="project" value="TreeGrafter"/>
</dbReference>
<name>A0A7D9EQ68_PARCT</name>
<keyword evidence="5" id="KW-1185">Reference proteome</keyword>